<keyword evidence="6" id="KW-0862">Zinc</keyword>
<dbReference type="PANTHER" id="PTHR22748">
    <property type="entry name" value="AP ENDONUCLEASE"/>
    <property type="match status" value="1"/>
</dbReference>
<dbReference type="GO" id="GO:0008081">
    <property type="term" value="F:phosphoric diester hydrolase activity"/>
    <property type="evidence" value="ECO:0007669"/>
    <property type="project" value="TreeGrafter"/>
</dbReference>
<feature type="site" description="Important for catalytic activity" evidence="11">
    <location>
        <position position="276"/>
    </location>
</feature>
<dbReference type="GO" id="GO:0006284">
    <property type="term" value="P:base-excision repair"/>
    <property type="evidence" value="ECO:0007669"/>
    <property type="project" value="TreeGrafter"/>
</dbReference>
<evidence type="ECO:0000256" key="10">
    <source>
        <dbReference type="PIRSR" id="PIRSR604808-2"/>
    </source>
</evidence>
<dbReference type="GO" id="GO:0003906">
    <property type="term" value="F:DNA-(apurinic or apyrimidinic site) endonuclease activity"/>
    <property type="evidence" value="ECO:0007669"/>
    <property type="project" value="TreeGrafter"/>
</dbReference>
<keyword evidence="10" id="KW-0464">Manganese</keyword>
<feature type="compositionally biased region" description="Polar residues" evidence="13">
    <location>
        <begin position="552"/>
        <end position="564"/>
    </location>
</feature>
<dbReference type="PROSITE" id="PS51999">
    <property type="entry name" value="ZF_GRF"/>
    <property type="match status" value="1"/>
</dbReference>
<feature type="binding site" evidence="10">
    <location>
        <position position="193"/>
    </location>
    <ligand>
        <name>Mg(2+)</name>
        <dbReference type="ChEBI" id="CHEBI:18420"/>
        <label>1</label>
    </ligand>
</feature>
<comment type="caution">
    <text evidence="15">The sequence shown here is derived from an EMBL/GenBank/DDBJ whole genome shotgun (WGS) entry which is preliminary data.</text>
</comment>
<protein>
    <recommendedName>
        <fullName evidence="2">DNA-(apurinic or apyrimidinic site) endonuclease 2</fullName>
    </recommendedName>
</protein>
<dbReference type="EMBL" id="BEGY01000158">
    <property type="protein sequence ID" value="GAX85261.1"/>
    <property type="molecule type" value="Genomic_DNA"/>
</dbReference>
<dbReference type="Pfam" id="PF06839">
    <property type="entry name" value="Zn_ribbon_GRF"/>
    <property type="match status" value="1"/>
</dbReference>
<name>A0A250XQA8_9CHLO</name>
<feature type="binding site" evidence="10">
    <location>
        <position position="309"/>
    </location>
    <ligand>
        <name>Mg(2+)</name>
        <dbReference type="ChEBI" id="CHEBI:18420"/>
        <label>2</label>
    </ligand>
</feature>
<evidence type="ECO:0000313" key="16">
    <source>
        <dbReference type="Proteomes" id="UP000232323"/>
    </source>
</evidence>
<evidence type="ECO:0000259" key="14">
    <source>
        <dbReference type="PROSITE" id="PS51999"/>
    </source>
</evidence>
<dbReference type="OrthoDB" id="391817at2759"/>
<gene>
    <name evidence="15" type="ORF">CEUSTIGMA_g12680.t1</name>
</gene>
<evidence type="ECO:0000256" key="1">
    <source>
        <dbReference type="ARBA" id="ARBA00007092"/>
    </source>
</evidence>
<dbReference type="PROSITE" id="PS51435">
    <property type="entry name" value="AP_NUCLEASE_F1_4"/>
    <property type="match status" value="1"/>
</dbReference>
<evidence type="ECO:0000256" key="4">
    <source>
        <dbReference type="ARBA" id="ARBA00022771"/>
    </source>
</evidence>
<dbReference type="Pfam" id="PF03372">
    <property type="entry name" value="Exo_endo_phos"/>
    <property type="match status" value="1"/>
</dbReference>
<dbReference type="PANTHER" id="PTHR22748:SF4">
    <property type="entry name" value="DNA-(APURINIC OR APYRIMIDINIC SITE) ENDONUCLEASE 2"/>
    <property type="match status" value="1"/>
</dbReference>
<keyword evidence="3 10" id="KW-0479">Metal-binding</keyword>
<evidence type="ECO:0000256" key="5">
    <source>
        <dbReference type="ARBA" id="ARBA00022801"/>
    </source>
</evidence>
<feature type="region of interest" description="Disordered" evidence="13">
    <location>
        <begin position="331"/>
        <end position="359"/>
    </location>
</feature>
<evidence type="ECO:0000256" key="11">
    <source>
        <dbReference type="PIRSR" id="PIRSR604808-3"/>
    </source>
</evidence>
<feature type="binding site" evidence="10">
    <location>
        <position position="41"/>
    </location>
    <ligand>
        <name>Mg(2+)</name>
        <dbReference type="ChEBI" id="CHEBI:18420"/>
        <label>1</label>
    </ligand>
</feature>
<comment type="cofactor">
    <cofactor evidence="10">
        <name>Mg(2+)</name>
        <dbReference type="ChEBI" id="CHEBI:18420"/>
    </cofactor>
    <cofactor evidence="10">
        <name>Mn(2+)</name>
        <dbReference type="ChEBI" id="CHEBI:29035"/>
    </cofactor>
    <text evidence="10">Probably binds two magnesium or manganese ions per subunit.</text>
</comment>
<keyword evidence="5" id="KW-0378">Hydrolase</keyword>
<evidence type="ECO:0000256" key="13">
    <source>
        <dbReference type="SAM" id="MobiDB-lite"/>
    </source>
</evidence>
<dbReference type="Proteomes" id="UP000232323">
    <property type="component" value="Unassembled WGS sequence"/>
</dbReference>
<evidence type="ECO:0000256" key="9">
    <source>
        <dbReference type="PIRSR" id="PIRSR604808-1"/>
    </source>
</evidence>
<dbReference type="InterPro" id="IPR010666">
    <property type="entry name" value="Znf_GRF"/>
</dbReference>
<evidence type="ECO:0000256" key="3">
    <source>
        <dbReference type="ARBA" id="ARBA00022723"/>
    </source>
</evidence>
<keyword evidence="7 10" id="KW-0460">Magnesium</keyword>
<feature type="binding site" evidence="10">
    <location>
        <position position="11"/>
    </location>
    <ligand>
        <name>Mg(2+)</name>
        <dbReference type="ChEBI" id="CHEBI:18420"/>
        <label>1</label>
    </ligand>
</feature>
<evidence type="ECO:0000256" key="6">
    <source>
        <dbReference type="ARBA" id="ARBA00022833"/>
    </source>
</evidence>
<feature type="compositionally biased region" description="Polar residues" evidence="13">
    <location>
        <begin position="386"/>
        <end position="399"/>
    </location>
</feature>
<feature type="region of interest" description="Disordered" evidence="13">
    <location>
        <begin position="386"/>
        <end position="432"/>
    </location>
</feature>
<dbReference type="InterPro" id="IPR036691">
    <property type="entry name" value="Endo/exonu/phosph_ase_sf"/>
</dbReference>
<feature type="site" description="Transition state stabilizer" evidence="11">
    <location>
        <position position="195"/>
    </location>
</feature>
<dbReference type="PROSITE" id="PS00726">
    <property type="entry name" value="AP_NUCLEASE_F1_1"/>
    <property type="match status" value="1"/>
</dbReference>
<accession>A0A250XQA8</accession>
<dbReference type="SUPFAM" id="SSF56219">
    <property type="entry name" value="DNase I-like"/>
    <property type="match status" value="1"/>
</dbReference>
<dbReference type="InterPro" id="IPR020847">
    <property type="entry name" value="AP_endonuclease_F1_BS"/>
</dbReference>
<evidence type="ECO:0000256" key="7">
    <source>
        <dbReference type="ARBA" id="ARBA00022842"/>
    </source>
</evidence>
<feature type="domain" description="GRF-type" evidence="14">
    <location>
        <begin position="760"/>
        <end position="806"/>
    </location>
</feature>
<dbReference type="GO" id="GO:0008270">
    <property type="term" value="F:zinc ion binding"/>
    <property type="evidence" value="ECO:0007669"/>
    <property type="project" value="UniProtKB-KW"/>
</dbReference>
<evidence type="ECO:0000256" key="12">
    <source>
        <dbReference type="PROSITE-ProRule" id="PRU01343"/>
    </source>
</evidence>
<sequence>MSRDVKVLTFNVNGLRSICACIGGLQKFLEALNADIICLQEHKIPRPDFDTSLALAEGWESFFAFNQSGNGRGYSGVATFVKLATVGMPFNAEDGITGIRAMDKGIPKARAPHVLGRPWSLYTASELESIDGEGRCVVTDHGAFVLFNVYGPAISSEEKAAERMEYKMMFYQALELRLREYISAERRVLLVGDLNIQPGPEDCCDCSGRDADRFYESRWDRRWLQSLTAGGEPSGDVHSGSFRDTFRIFHPSRRDAFTCWSTASGARVNNYGTRIDLLLAADGADFSASNMRSWVVDGDIMPEVQGSDHCPAWVTLRLAMTGPPYDEDVTMPSSPTFRQGFPSSTAAEDHTASSSFGCREPPRLSSRFMFNASSLAKQATMDSFFSKRTPSRAGLSNTAIPRGDDCPPAGPRCTASQRSSPSNHYRKGTPPSEDPWSLHAYFPCGGVCDKTMDPKLTPMTTNARSRVSSLDSATHNATTTVPLTADQETQQSTIVAEVAEDDGHCQDSRVSTDCTSYETSLLPQQNFKRSLAGGVAPSALLPGRPSQKRKAGSSSLMTGAGSKQQLTLHRFLPRKSLSSPFDRPSQQPHQGSAGAEVVSYSLRTVKTEALPLLYEKHIDPGHQLGLRPSSHTFHDTNIIEYQGIGIYSRQQQQQFLSREETLVIRAAHDHDTQCHEATRDDHLVNGQQGTPVVEATDVLNANTSTTRALISGTSSSSCLSLERSNLNGTHHDHNRQDYMARPLSSSVVFGRVGGGGVPNCQHGEAAVIRYVKKKGGNSGRAFYCCARPEGLPPQGRCEFFQWVVKRVGETTGSGRRI</sequence>
<dbReference type="InterPro" id="IPR004808">
    <property type="entry name" value="AP_endonuc_1"/>
</dbReference>
<feature type="compositionally biased region" description="Polar residues" evidence="13">
    <location>
        <begin position="331"/>
        <end position="356"/>
    </location>
</feature>
<keyword evidence="4 12" id="KW-0863">Zinc-finger</keyword>
<dbReference type="Gene3D" id="3.60.10.10">
    <property type="entry name" value="Endonuclease/exonuclease/phosphatase"/>
    <property type="match status" value="1"/>
</dbReference>
<dbReference type="GO" id="GO:0008311">
    <property type="term" value="F:double-stranded DNA 3'-5' DNA exonuclease activity"/>
    <property type="evidence" value="ECO:0007669"/>
    <property type="project" value="TreeGrafter"/>
</dbReference>
<feature type="region of interest" description="Disordered" evidence="13">
    <location>
        <begin position="536"/>
        <end position="564"/>
    </location>
</feature>
<organism evidence="15 16">
    <name type="scientific">Chlamydomonas eustigma</name>
    <dbReference type="NCBI Taxonomy" id="1157962"/>
    <lineage>
        <taxon>Eukaryota</taxon>
        <taxon>Viridiplantae</taxon>
        <taxon>Chlorophyta</taxon>
        <taxon>core chlorophytes</taxon>
        <taxon>Chlorophyceae</taxon>
        <taxon>CS clade</taxon>
        <taxon>Chlamydomonadales</taxon>
        <taxon>Chlamydomonadaceae</taxon>
        <taxon>Chlamydomonas</taxon>
    </lineage>
</organism>
<feature type="binding site" evidence="10">
    <location>
        <position position="195"/>
    </location>
    <ligand>
        <name>Mg(2+)</name>
        <dbReference type="ChEBI" id="CHEBI:18420"/>
        <label>1</label>
    </ligand>
</feature>
<dbReference type="GO" id="GO:0005634">
    <property type="term" value="C:nucleus"/>
    <property type="evidence" value="ECO:0007669"/>
    <property type="project" value="TreeGrafter"/>
</dbReference>
<feature type="active site" evidence="9">
    <location>
        <position position="150"/>
    </location>
</feature>
<dbReference type="AlphaFoldDB" id="A0A250XQA8"/>
<evidence type="ECO:0000313" key="15">
    <source>
        <dbReference type="EMBL" id="GAX85261.1"/>
    </source>
</evidence>
<keyword evidence="8" id="KW-0539">Nucleus</keyword>
<feature type="region of interest" description="Disordered" evidence="13">
    <location>
        <begin position="575"/>
        <end position="594"/>
    </location>
</feature>
<proteinExistence type="inferred from homology"/>
<feature type="site" description="Interaction with DNA substrate" evidence="11">
    <location>
        <position position="309"/>
    </location>
</feature>
<keyword evidence="16" id="KW-1185">Reference proteome</keyword>
<feature type="active site" description="Proton donor/acceptor" evidence="9">
    <location>
        <position position="193"/>
    </location>
</feature>
<evidence type="ECO:0000256" key="8">
    <source>
        <dbReference type="ARBA" id="ARBA00023242"/>
    </source>
</evidence>
<feature type="compositionally biased region" description="Polar residues" evidence="13">
    <location>
        <begin position="576"/>
        <end position="590"/>
    </location>
</feature>
<reference evidence="15 16" key="1">
    <citation type="submission" date="2017-08" db="EMBL/GenBank/DDBJ databases">
        <title>Acidophilic green algal genome provides insights into adaptation to an acidic environment.</title>
        <authorList>
            <person name="Hirooka S."/>
            <person name="Hirose Y."/>
            <person name="Kanesaki Y."/>
            <person name="Higuchi S."/>
            <person name="Fujiwara T."/>
            <person name="Onuma R."/>
            <person name="Era A."/>
            <person name="Ohbayashi R."/>
            <person name="Uzuka A."/>
            <person name="Nozaki H."/>
            <person name="Yoshikawa H."/>
            <person name="Miyagishima S.Y."/>
        </authorList>
    </citation>
    <scope>NUCLEOTIDE SEQUENCE [LARGE SCALE GENOMIC DNA]</scope>
    <source>
        <strain evidence="15 16">NIES-2499</strain>
    </source>
</reference>
<feature type="binding site" evidence="10">
    <location>
        <position position="308"/>
    </location>
    <ligand>
        <name>Mg(2+)</name>
        <dbReference type="ChEBI" id="CHEBI:18420"/>
        <label>1</label>
    </ligand>
</feature>
<feature type="compositionally biased region" description="Polar residues" evidence="13">
    <location>
        <begin position="414"/>
        <end position="423"/>
    </location>
</feature>
<dbReference type="GO" id="GO:0003677">
    <property type="term" value="F:DNA binding"/>
    <property type="evidence" value="ECO:0007669"/>
    <property type="project" value="InterPro"/>
</dbReference>
<comment type="similarity">
    <text evidence="1">Belongs to the DNA repair enzymes AP/ExoA family.</text>
</comment>
<feature type="active site" description="Proton acceptor" evidence="9">
    <location>
        <position position="309"/>
    </location>
</feature>
<dbReference type="STRING" id="1157962.A0A250XQA8"/>
<evidence type="ECO:0000256" key="2">
    <source>
        <dbReference type="ARBA" id="ARBA00013541"/>
    </source>
</evidence>
<dbReference type="InterPro" id="IPR005135">
    <property type="entry name" value="Endo/exonuclease/phosphatase"/>
</dbReference>